<dbReference type="EMBL" id="MU277202">
    <property type="protein sequence ID" value="KAI0063521.1"/>
    <property type="molecule type" value="Genomic_DNA"/>
</dbReference>
<sequence>MGVSGLWDLSSHPQILHPAGQSRSLDHLAVVDGFESNKSGKRAYRVGIDASLWYAHAVFSKGGENPELRMLFFRLRNLAELPVLPLFVFDGRERPQVKRGSKKGKAGSHMLTAGLKKLLDIFGMEWRMAVGEAEAELAHLNRLGVIDAVLTDDVDALVFGAVTIIRNRSASLTGNKSNPALDSEGKKSKDRVMIYTADAIKNHPSIQLTRGGLILIALLSGGDYHDGVPKFGPGTAHALARCGFGDKLLSIFQQRNGRDIRPLLSHWRDSVREELRSNASGYNTKKLPSLSLPPDFPSMDVMENYVSPKTGATARGGGQGGGALRDNGDMSLPRLAAFCETHFGEWGFESMIIKRFRSLIWEGAIMRLLRRAALEADEKEKTKRINAGIEDWTIRGLLKPTRAEGVGMTESFVKQFLTKKDSDRYADVFVNRGPAPPVPRVQDKNVFEMKIVSLRQDVKTDRLPEYRVELCPSLLVSLTRSGIQGKRTQVAVQATQSIHDDIFDVNFAAGSQRKTKTPTKPPPEPDSRLRMWLPASMMQQVFPGLVEDFVAAEAAKKAKGKGKKKATQSTEPGSSPAGKGKGRARAQLMSDSDDDEGFDDHFTPGMPAGSSQRMAPSGTIVHNTHVDPLLFVGVYGPSTLTPFHFTFPNPDDPDMVFLEDGLFLPGASQTAVSTGTSTVRPRVPSNPSVSALAVSRPGHPTPEPRSTLTNAMGTGFPRSDMESDLPRNAGLHGRRSNGSSVGGRAPRPAPVARETDEAMFGLGLGSDDDELPINLPLTGRSLADKRFYDHLFDQAMGGGGKRQPKPKPKPRARPVKRPHPTAAGMSGPAIPTPTQAPSSQAQSERPSKRQRVEPPSGRERPVLPVRNERSDSIISRESATDAEIIEIFSDSEDRRPSSRSNVLRSFNYSAPVPSSSISQPKKRYYPEPFSSQDSGLLSEASIIVDLT</sequence>
<name>A0ACB8T5W3_9AGAM</name>
<comment type="caution">
    <text evidence="1">The sequence shown here is derived from an EMBL/GenBank/DDBJ whole genome shotgun (WGS) entry which is preliminary data.</text>
</comment>
<protein>
    <submittedName>
        <fullName evidence="1">Uncharacterized protein</fullName>
    </submittedName>
</protein>
<evidence type="ECO:0000313" key="1">
    <source>
        <dbReference type="EMBL" id="KAI0063521.1"/>
    </source>
</evidence>
<organism evidence="1 2">
    <name type="scientific">Artomyces pyxidatus</name>
    <dbReference type="NCBI Taxonomy" id="48021"/>
    <lineage>
        <taxon>Eukaryota</taxon>
        <taxon>Fungi</taxon>
        <taxon>Dikarya</taxon>
        <taxon>Basidiomycota</taxon>
        <taxon>Agaricomycotina</taxon>
        <taxon>Agaricomycetes</taxon>
        <taxon>Russulales</taxon>
        <taxon>Auriscalpiaceae</taxon>
        <taxon>Artomyces</taxon>
    </lineage>
</organism>
<accession>A0ACB8T5W3</accession>
<reference evidence="1" key="1">
    <citation type="submission" date="2021-03" db="EMBL/GenBank/DDBJ databases">
        <authorList>
            <consortium name="DOE Joint Genome Institute"/>
            <person name="Ahrendt S."/>
            <person name="Looney B.P."/>
            <person name="Miyauchi S."/>
            <person name="Morin E."/>
            <person name="Drula E."/>
            <person name="Courty P.E."/>
            <person name="Chicoki N."/>
            <person name="Fauchery L."/>
            <person name="Kohler A."/>
            <person name="Kuo A."/>
            <person name="Labutti K."/>
            <person name="Pangilinan J."/>
            <person name="Lipzen A."/>
            <person name="Riley R."/>
            <person name="Andreopoulos W."/>
            <person name="He G."/>
            <person name="Johnson J."/>
            <person name="Barry K.W."/>
            <person name="Grigoriev I.V."/>
            <person name="Nagy L."/>
            <person name="Hibbett D."/>
            <person name="Henrissat B."/>
            <person name="Matheny P.B."/>
            <person name="Labbe J."/>
            <person name="Martin F."/>
        </authorList>
    </citation>
    <scope>NUCLEOTIDE SEQUENCE</scope>
    <source>
        <strain evidence="1">HHB10654</strain>
    </source>
</reference>
<reference evidence="1" key="2">
    <citation type="journal article" date="2022" name="New Phytol.">
        <title>Evolutionary transition to the ectomycorrhizal habit in the genomes of a hyperdiverse lineage of mushroom-forming fungi.</title>
        <authorList>
            <person name="Looney B."/>
            <person name="Miyauchi S."/>
            <person name="Morin E."/>
            <person name="Drula E."/>
            <person name="Courty P.E."/>
            <person name="Kohler A."/>
            <person name="Kuo A."/>
            <person name="LaButti K."/>
            <person name="Pangilinan J."/>
            <person name="Lipzen A."/>
            <person name="Riley R."/>
            <person name="Andreopoulos W."/>
            <person name="He G."/>
            <person name="Johnson J."/>
            <person name="Nolan M."/>
            <person name="Tritt A."/>
            <person name="Barry K.W."/>
            <person name="Grigoriev I.V."/>
            <person name="Nagy L.G."/>
            <person name="Hibbett D."/>
            <person name="Henrissat B."/>
            <person name="Matheny P.B."/>
            <person name="Labbe J."/>
            <person name="Martin F.M."/>
        </authorList>
    </citation>
    <scope>NUCLEOTIDE SEQUENCE</scope>
    <source>
        <strain evidence="1">HHB10654</strain>
    </source>
</reference>
<evidence type="ECO:0000313" key="2">
    <source>
        <dbReference type="Proteomes" id="UP000814140"/>
    </source>
</evidence>
<proteinExistence type="predicted"/>
<gene>
    <name evidence="1" type="ORF">BV25DRAFT_1837513</name>
</gene>
<dbReference type="Proteomes" id="UP000814140">
    <property type="component" value="Unassembled WGS sequence"/>
</dbReference>
<keyword evidence="2" id="KW-1185">Reference proteome</keyword>